<protein>
    <recommendedName>
        <fullName evidence="3">CN hydrolase domain-containing protein</fullName>
    </recommendedName>
</protein>
<feature type="domain" description="CN hydrolase" evidence="3">
    <location>
        <begin position="1"/>
        <end position="255"/>
    </location>
</feature>
<comment type="caution">
    <text evidence="4">The sequence shown here is derived from an EMBL/GenBank/DDBJ whole genome shotgun (WGS) entry which is preliminary data.</text>
</comment>
<dbReference type="PROSITE" id="PS50263">
    <property type="entry name" value="CN_HYDROLASE"/>
    <property type="match status" value="1"/>
</dbReference>
<evidence type="ECO:0000256" key="2">
    <source>
        <dbReference type="ARBA" id="ARBA00022801"/>
    </source>
</evidence>
<comment type="similarity">
    <text evidence="1">Belongs to the carbon-nitrogen hydrolase superfamily. NIT1/NIT2 family.</text>
</comment>
<keyword evidence="5" id="KW-1185">Reference proteome</keyword>
<accession>A0A1L8MLQ7</accession>
<proteinExistence type="inferred from homology"/>
<dbReference type="Proteomes" id="UP000182015">
    <property type="component" value="Unassembled WGS sequence"/>
</dbReference>
<dbReference type="InterPro" id="IPR036526">
    <property type="entry name" value="C-N_Hydrolase_sf"/>
</dbReference>
<dbReference type="AlphaFoldDB" id="A0A1L8MLQ7"/>
<dbReference type="RefSeq" id="WP_071793939.1">
    <property type="nucleotide sequence ID" value="NZ_LZDD01000002.1"/>
</dbReference>
<dbReference type="Gene3D" id="3.60.110.10">
    <property type="entry name" value="Carbon-nitrogen hydrolase"/>
    <property type="match status" value="1"/>
</dbReference>
<name>A0A1L8MLQ7_9STRE</name>
<keyword evidence="2" id="KW-0378">Hydrolase</keyword>
<dbReference type="EMBL" id="LZDD01000002">
    <property type="protein sequence ID" value="OJF71683.1"/>
    <property type="molecule type" value="Genomic_DNA"/>
</dbReference>
<evidence type="ECO:0000256" key="1">
    <source>
        <dbReference type="ARBA" id="ARBA00010613"/>
    </source>
</evidence>
<gene>
    <name evidence="4" type="ORF">A9Q68_06765</name>
</gene>
<dbReference type="Pfam" id="PF00795">
    <property type="entry name" value="CN_hydrolase"/>
    <property type="match status" value="1"/>
</dbReference>
<dbReference type="InterPro" id="IPR003010">
    <property type="entry name" value="C-N_Hydrolase"/>
</dbReference>
<dbReference type="OrthoDB" id="9811121at2"/>
<dbReference type="InterPro" id="IPR001110">
    <property type="entry name" value="UPF0012_CS"/>
</dbReference>
<evidence type="ECO:0000259" key="3">
    <source>
        <dbReference type="PROSITE" id="PS50263"/>
    </source>
</evidence>
<dbReference type="GO" id="GO:0016811">
    <property type="term" value="F:hydrolase activity, acting on carbon-nitrogen (but not peptide) bonds, in linear amides"/>
    <property type="evidence" value="ECO:0007669"/>
    <property type="project" value="TreeGrafter"/>
</dbReference>
<dbReference type="STRING" id="1856638.A9Q68_06765"/>
<dbReference type="CDD" id="cd07197">
    <property type="entry name" value="nitrilase"/>
    <property type="match status" value="1"/>
</dbReference>
<evidence type="ECO:0000313" key="4">
    <source>
        <dbReference type="EMBL" id="OJF71683.1"/>
    </source>
</evidence>
<dbReference type="SUPFAM" id="SSF56317">
    <property type="entry name" value="Carbon-nitrogen hydrolase"/>
    <property type="match status" value="1"/>
</dbReference>
<evidence type="ECO:0000313" key="5">
    <source>
        <dbReference type="Proteomes" id="UP000182015"/>
    </source>
</evidence>
<dbReference type="PANTHER" id="PTHR43674:SF2">
    <property type="entry name" value="BETA-UREIDOPROPIONASE"/>
    <property type="match status" value="1"/>
</dbReference>
<dbReference type="PROSITE" id="PS01227">
    <property type="entry name" value="UPF0012"/>
    <property type="match status" value="1"/>
</dbReference>
<organism evidence="4 5">
    <name type="scientific">Streptococcus bovimastitidis</name>
    <dbReference type="NCBI Taxonomy" id="1856638"/>
    <lineage>
        <taxon>Bacteria</taxon>
        <taxon>Bacillati</taxon>
        <taxon>Bacillota</taxon>
        <taxon>Bacilli</taxon>
        <taxon>Lactobacillales</taxon>
        <taxon>Streptococcaceae</taxon>
        <taxon>Streptococcus</taxon>
    </lineage>
</organism>
<reference evidence="5" key="1">
    <citation type="submission" date="2016-06" db="EMBL/GenBank/DDBJ databases">
        <authorList>
            <person name="de Vries S.P.W."/>
            <person name="Hadjirin N.F."/>
            <person name="Lay E.M."/>
            <person name="Zadoks R.N."/>
            <person name="Peacock S.J."/>
            <person name="Parkhill J."/>
            <person name="Grant A.J."/>
            <person name="Mcdougall S."/>
            <person name="Holmes M.A."/>
        </authorList>
    </citation>
    <scope>NUCLEOTIDE SEQUENCE [LARGE SCALE GENOMIC DNA]</scope>
    <source>
        <strain evidence="5">NZ1587</strain>
    </source>
</reference>
<sequence>MKVSTCQMTPITSDKKSNMEKMTRFIQEAASEGSDLIVFPELVLTGYNCGDDFFNQAEIIPGKASDYFAEIAKEENIYIIWGMPEEGAEGVLYNAAVLVGPEGYIGKWRKNYLPGHATDTGGDGAFPDRRFFKTGQELQVFQTKIGKIACLICYDIFFPELARLMTLKGADLLVGISGSPKFEKEIFEPIVKVRAMENTIPFLYTNLVGKEGATEYWGGSCVYEAGDVELKVPGYPMISKSSYDKEEIQTVAINMDKKGIRQFFPVLRDLDEKVYLQLLNTVKNY</sequence>
<dbReference type="PANTHER" id="PTHR43674">
    <property type="entry name" value="NITRILASE C965.09-RELATED"/>
    <property type="match status" value="1"/>
</dbReference>
<dbReference type="InterPro" id="IPR050345">
    <property type="entry name" value="Aliph_Amidase/BUP"/>
</dbReference>